<dbReference type="Proteomes" id="UP000735302">
    <property type="component" value="Unassembled WGS sequence"/>
</dbReference>
<dbReference type="EMBL" id="BLXT01000407">
    <property type="protein sequence ID" value="GFN76680.1"/>
    <property type="molecule type" value="Genomic_DNA"/>
</dbReference>
<proteinExistence type="predicted"/>
<dbReference type="InterPro" id="IPR027124">
    <property type="entry name" value="Swc5/CFDP1/2"/>
</dbReference>
<comment type="caution">
    <text evidence="2">The sequence shown here is derived from an EMBL/GenBank/DDBJ whole genome shotgun (WGS) entry which is preliminary data.</text>
</comment>
<name>A0AAV3Y0Q3_9GAST</name>
<gene>
    <name evidence="2" type="ORF">PoB_000318600</name>
</gene>
<evidence type="ECO:0000313" key="2">
    <source>
        <dbReference type="EMBL" id="GFN76680.1"/>
    </source>
</evidence>
<dbReference type="InterPro" id="IPR036691">
    <property type="entry name" value="Endo/exonu/phosph_ase_sf"/>
</dbReference>
<sequence>MLGVDEALDYPIAETRWSGKSTRDIGEGHKIFYCGERDKRNGVGIILSPEYKEQVVEVKRYSDRLIKVRLAVGEGLVNIISGYAPQIGETETKKDEFRRNLEDVIVTVPEEETLFVGADLNAHLGESCDGFGRIHGGEGYGNRNTEGERMLECLESLDMAVVNTFFKKRNEHLITYTSGGHKTQIDFILTRRKDLKRFADCKAIPGEEIIQQHKLVCAKIKMRMKKAKKDKKEEQLLETTEMRMLRRIRGVTLEDKMRSDDIRKELGVCPIGEKARESRLRWFGHVMRREPENHLKQMLTWKSQGEDQEADRKEDGVTE</sequence>
<dbReference type="CDD" id="cd09076">
    <property type="entry name" value="L1-EN"/>
    <property type="match status" value="1"/>
</dbReference>
<evidence type="ECO:0000256" key="1">
    <source>
        <dbReference type="SAM" id="MobiDB-lite"/>
    </source>
</evidence>
<keyword evidence="3" id="KW-1185">Reference proteome</keyword>
<dbReference type="SUPFAM" id="SSF56219">
    <property type="entry name" value="DNase I-like"/>
    <property type="match status" value="1"/>
</dbReference>
<organism evidence="2 3">
    <name type="scientific">Plakobranchus ocellatus</name>
    <dbReference type="NCBI Taxonomy" id="259542"/>
    <lineage>
        <taxon>Eukaryota</taxon>
        <taxon>Metazoa</taxon>
        <taxon>Spiralia</taxon>
        <taxon>Lophotrochozoa</taxon>
        <taxon>Mollusca</taxon>
        <taxon>Gastropoda</taxon>
        <taxon>Heterobranchia</taxon>
        <taxon>Euthyneura</taxon>
        <taxon>Panpulmonata</taxon>
        <taxon>Sacoglossa</taxon>
        <taxon>Placobranchoidea</taxon>
        <taxon>Plakobranchidae</taxon>
        <taxon>Plakobranchus</taxon>
    </lineage>
</organism>
<evidence type="ECO:0000313" key="3">
    <source>
        <dbReference type="Proteomes" id="UP000735302"/>
    </source>
</evidence>
<dbReference type="AlphaFoldDB" id="A0AAV3Y0Q3"/>
<dbReference type="Gene3D" id="3.60.10.10">
    <property type="entry name" value="Endonuclease/exonuclease/phosphatase"/>
    <property type="match status" value="1"/>
</dbReference>
<feature type="region of interest" description="Disordered" evidence="1">
    <location>
        <begin position="296"/>
        <end position="319"/>
    </location>
</feature>
<accession>A0AAV3Y0Q3</accession>
<reference evidence="2 3" key="1">
    <citation type="journal article" date="2021" name="Elife">
        <title>Chloroplast acquisition without the gene transfer in kleptoplastic sea slugs, Plakobranchus ocellatus.</title>
        <authorList>
            <person name="Maeda T."/>
            <person name="Takahashi S."/>
            <person name="Yoshida T."/>
            <person name="Shimamura S."/>
            <person name="Takaki Y."/>
            <person name="Nagai Y."/>
            <person name="Toyoda A."/>
            <person name="Suzuki Y."/>
            <person name="Arimoto A."/>
            <person name="Ishii H."/>
            <person name="Satoh N."/>
            <person name="Nishiyama T."/>
            <person name="Hasebe M."/>
            <person name="Maruyama T."/>
            <person name="Minagawa J."/>
            <person name="Obokata J."/>
            <person name="Shigenobu S."/>
        </authorList>
    </citation>
    <scope>NUCLEOTIDE SEQUENCE [LARGE SCALE GENOMIC DNA]</scope>
</reference>
<feature type="compositionally biased region" description="Basic and acidic residues" evidence="1">
    <location>
        <begin position="310"/>
        <end position="319"/>
    </location>
</feature>
<dbReference type="PANTHER" id="PTHR23227">
    <property type="entry name" value="BUCENTAUR RELATED"/>
    <property type="match status" value="1"/>
</dbReference>
<dbReference type="PANTHER" id="PTHR23227:SF67">
    <property type="entry name" value="CRANIOFACIAL DEVELOPMENT PROTEIN 2-LIKE"/>
    <property type="match status" value="1"/>
</dbReference>
<protein>
    <submittedName>
        <fullName evidence="2">Retrovirus-related pol polyprotein line-1</fullName>
    </submittedName>
</protein>